<feature type="domain" description="Lipid/polyisoprenoid-binding YceI-like" evidence="14">
    <location>
        <begin position="242"/>
        <end position="397"/>
    </location>
</feature>
<feature type="transmembrane region" description="Helical" evidence="13">
    <location>
        <begin position="97"/>
        <end position="118"/>
    </location>
</feature>
<evidence type="ECO:0000259" key="14">
    <source>
        <dbReference type="SMART" id="SM00867"/>
    </source>
</evidence>
<dbReference type="Pfam" id="PF01292">
    <property type="entry name" value="Ni_hydr_CYTB"/>
    <property type="match status" value="1"/>
</dbReference>
<dbReference type="Gene3D" id="1.20.950.20">
    <property type="entry name" value="Transmembrane di-heme cytochromes, Chain C"/>
    <property type="match status" value="1"/>
</dbReference>
<evidence type="ECO:0000256" key="9">
    <source>
        <dbReference type="ARBA" id="ARBA00022989"/>
    </source>
</evidence>
<feature type="transmembrane region" description="Helical" evidence="13">
    <location>
        <begin position="20"/>
        <end position="38"/>
    </location>
</feature>
<evidence type="ECO:0000313" key="15">
    <source>
        <dbReference type="EMBL" id="SEO50217.1"/>
    </source>
</evidence>
<dbReference type="SUPFAM" id="SSF101874">
    <property type="entry name" value="YceI-like"/>
    <property type="match status" value="1"/>
</dbReference>
<dbReference type="GO" id="GO:0005886">
    <property type="term" value="C:plasma membrane"/>
    <property type="evidence" value="ECO:0007669"/>
    <property type="project" value="UniProtKB-SubCell"/>
</dbReference>
<gene>
    <name evidence="15" type="ORF">SAMN04490248_10645</name>
</gene>
<evidence type="ECO:0000256" key="11">
    <source>
        <dbReference type="ARBA" id="ARBA00023136"/>
    </source>
</evidence>
<feature type="transmembrane region" description="Helical" evidence="13">
    <location>
        <begin position="58"/>
        <end position="76"/>
    </location>
</feature>
<evidence type="ECO:0000256" key="5">
    <source>
        <dbReference type="ARBA" id="ARBA00022617"/>
    </source>
</evidence>
<evidence type="ECO:0000313" key="16">
    <source>
        <dbReference type="Proteomes" id="UP000198893"/>
    </source>
</evidence>
<dbReference type="GO" id="GO:0009055">
    <property type="term" value="F:electron transfer activity"/>
    <property type="evidence" value="ECO:0007669"/>
    <property type="project" value="InterPro"/>
</dbReference>
<evidence type="ECO:0000256" key="7">
    <source>
        <dbReference type="ARBA" id="ARBA00022723"/>
    </source>
</evidence>
<keyword evidence="4" id="KW-1003">Cell membrane</keyword>
<accession>A0A1H8Q8I5</accession>
<dbReference type="SUPFAM" id="SSF81342">
    <property type="entry name" value="Transmembrane di-heme cytochromes"/>
    <property type="match status" value="1"/>
</dbReference>
<dbReference type="SMART" id="SM00867">
    <property type="entry name" value="YceI"/>
    <property type="match status" value="1"/>
</dbReference>
<dbReference type="STRING" id="569882.SAMN04490248_10645"/>
<keyword evidence="6 13" id="KW-0812">Transmembrane</keyword>
<comment type="subcellular location">
    <subcellularLocation>
        <location evidence="2">Cell membrane</location>
        <topology evidence="2">Multi-pass membrane protein</topology>
    </subcellularLocation>
</comment>
<dbReference type="EMBL" id="FODS01000006">
    <property type="protein sequence ID" value="SEO50217.1"/>
    <property type="molecule type" value="Genomic_DNA"/>
</dbReference>
<dbReference type="GO" id="GO:0022904">
    <property type="term" value="P:respiratory electron transport chain"/>
    <property type="evidence" value="ECO:0007669"/>
    <property type="project" value="InterPro"/>
</dbReference>
<dbReference type="PANTHER" id="PTHR30529:SF7">
    <property type="entry name" value="CYTOCHROME B561 BACTERIAL_NI-HYDROGENASE DOMAIN-CONTAINING PROTEIN"/>
    <property type="match status" value="1"/>
</dbReference>
<keyword evidence="11 13" id="KW-0472">Membrane</keyword>
<keyword evidence="7" id="KW-0479">Metal-binding</keyword>
<dbReference type="GO" id="GO:0046872">
    <property type="term" value="F:metal ion binding"/>
    <property type="evidence" value="ECO:0007669"/>
    <property type="project" value="UniProtKB-KW"/>
</dbReference>
<comment type="similarity">
    <text evidence="12">Belongs to the cytochrome b561 family.</text>
</comment>
<evidence type="ECO:0000256" key="4">
    <source>
        <dbReference type="ARBA" id="ARBA00022475"/>
    </source>
</evidence>
<organism evidence="15 16">
    <name type="scientific">Salinihabitans flavidus</name>
    <dbReference type="NCBI Taxonomy" id="569882"/>
    <lineage>
        <taxon>Bacteria</taxon>
        <taxon>Pseudomonadati</taxon>
        <taxon>Pseudomonadota</taxon>
        <taxon>Alphaproteobacteria</taxon>
        <taxon>Rhodobacterales</taxon>
        <taxon>Roseobacteraceae</taxon>
        <taxon>Salinihabitans</taxon>
    </lineage>
</organism>
<dbReference type="Proteomes" id="UP000198893">
    <property type="component" value="Unassembled WGS sequence"/>
</dbReference>
<reference evidence="15 16" key="1">
    <citation type="submission" date="2016-10" db="EMBL/GenBank/DDBJ databases">
        <authorList>
            <person name="de Groot N.N."/>
        </authorList>
    </citation>
    <scope>NUCLEOTIDE SEQUENCE [LARGE SCALE GENOMIC DNA]</scope>
    <source>
        <strain evidence="15 16">DSM 27842</strain>
    </source>
</reference>
<dbReference type="AlphaFoldDB" id="A0A1H8Q8I5"/>
<evidence type="ECO:0000256" key="3">
    <source>
        <dbReference type="ARBA" id="ARBA00022448"/>
    </source>
</evidence>
<evidence type="ECO:0000256" key="13">
    <source>
        <dbReference type="SAM" id="Phobius"/>
    </source>
</evidence>
<evidence type="ECO:0000256" key="1">
    <source>
        <dbReference type="ARBA" id="ARBA00001970"/>
    </source>
</evidence>
<dbReference type="InterPro" id="IPR036761">
    <property type="entry name" value="TTHA0802/YceI-like_sf"/>
</dbReference>
<keyword evidence="5" id="KW-0349">Heme</keyword>
<evidence type="ECO:0000256" key="10">
    <source>
        <dbReference type="ARBA" id="ARBA00023004"/>
    </source>
</evidence>
<dbReference type="InterPro" id="IPR011577">
    <property type="entry name" value="Cyt_b561_bac/Ni-Hgenase"/>
</dbReference>
<feature type="transmembrane region" description="Helical" evidence="13">
    <location>
        <begin position="152"/>
        <end position="173"/>
    </location>
</feature>
<dbReference type="GO" id="GO:0020037">
    <property type="term" value="F:heme binding"/>
    <property type="evidence" value="ECO:0007669"/>
    <property type="project" value="TreeGrafter"/>
</dbReference>
<dbReference type="Pfam" id="PF04264">
    <property type="entry name" value="YceI"/>
    <property type="match status" value="1"/>
</dbReference>
<comment type="cofactor">
    <cofactor evidence="1">
        <name>heme b</name>
        <dbReference type="ChEBI" id="CHEBI:60344"/>
    </cofactor>
</comment>
<dbReference type="PANTHER" id="PTHR30529">
    <property type="entry name" value="CYTOCHROME B561"/>
    <property type="match status" value="1"/>
</dbReference>
<evidence type="ECO:0000256" key="12">
    <source>
        <dbReference type="ARBA" id="ARBA00037975"/>
    </source>
</evidence>
<dbReference type="InterPro" id="IPR007372">
    <property type="entry name" value="Lipid/polyisoprenoid-bd_YceI"/>
</dbReference>
<dbReference type="Gene3D" id="2.40.128.110">
    <property type="entry name" value="Lipid/polyisoprenoid-binding, YceI-like"/>
    <property type="match status" value="1"/>
</dbReference>
<feature type="transmembrane region" description="Helical" evidence="13">
    <location>
        <begin position="203"/>
        <end position="224"/>
    </location>
</feature>
<proteinExistence type="inferred from homology"/>
<protein>
    <submittedName>
        <fullName evidence="15">Cytochrome b561</fullName>
    </submittedName>
</protein>
<dbReference type="InterPro" id="IPR052168">
    <property type="entry name" value="Cytochrome_b561_oxidase"/>
</dbReference>
<evidence type="ECO:0000256" key="2">
    <source>
        <dbReference type="ARBA" id="ARBA00004651"/>
    </source>
</evidence>
<dbReference type="InterPro" id="IPR016174">
    <property type="entry name" value="Di-haem_cyt_TM"/>
</dbReference>
<evidence type="ECO:0000256" key="8">
    <source>
        <dbReference type="ARBA" id="ARBA00022982"/>
    </source>
</evidence>
<sequence>MPLSNSNARYGSVTKGFHWLTALLIVTLIPLGLIANAAPFDTGEELARKAGLFSLHKTLGVTLFFVALLRIVWALTQPRPGLLNAKNRAEALLAETIHWMLYAALVLAPLSGWVHHAATTGFAPIWWPFGQTLPFVPQSEGVAATAAGLHQVFVWGLIAALTLHVAGALKHAAVDRDQTLQRMLPGKSRAPDPGPQRHGPAPVLAALLLWGAAIGIGSGLGAFAHDDTARPTAPQLELAESDWQVQNGTLAITVRQMGSEVTGRFADWTADITFDEAAPDGRHGAVEVTVSIPSLTLGSVTDQALGGDFLAAQEHPTARFTADIVADGDAYVADGTLALKGETVPVTLPFTLKIDGDTATMEGAARLNRRDFGVGEGVSDEKTLGFAVNVDVTLTATRAEAPDT</sequence>
<evidence type="ECO:0000256" key="6">
    <source>
        <dbReference type="ARBA" id="ARBA00022692"/>
    </source>
</evidence>
<dbReference type="OrthoDB" id="1247465at2"/>
<keyword evidence="9 13" id="KW-1133">Transmembrane helix</keyword>
<keyword evidence="16" id="KW-1185">Reference proteome</keyword>
<keyword evidence="10" id="KW-0408">Iron</keyword>
<dbReference type="RefSeq" id="WP_093116848.1">
    <property type="nucleotide sequence ID" value="NZ_FODS01000006.1"/>
</dbReference>
<name>A0A1H8Q8I5_9RHOB</name>
<keyword evidence="3" id="KW-0813">Transport</keyword>
<keyword evidence="8" id="KW-0249">Electron transport</keyword>